<dbReference type="GO" id="GO:0022857">
    <property type="term" value="F:transmembrane transporter activity"/>
    <property type="evidence" value="ECO:0007669"/>
    <property type="project" value="InterPro"/>
</dbReference>
<feature type="transmembrane region" description="Helical" evidence="8">
    <location>
        <begin position="312"/>
        <end position="331"/>
    </location>
</feature>
<proteinExistence type="inferred from homology"/>
<dbReference type="Proteomes" id="UP000194761">
    <property type="component" value="Unassembled WGS sequence"/>
</dbReference>
<dbReference type="Gene3D" id="1.20.1720.10">
    <property type="entry name" value="Multidrug resistance protein D"/>
    <property type="match status" value="1"/>
</dbReference>
<dbReference type="Gene3D" id="1.10.10.10">
    <property type="entry name" value="Winged helix-like DNA-binding domain superfamily/Winged helix DNA-binding domain"/>
    <property type="match status" value="1"/>
</dbReference>
<evidence type="ECO:0000256" key="3">
    <source>
        <dbReference type="ARBA" id="ARBA00022448"/>
    </source>
</evidence>
<dbReference type="InterPro" id="IPR011701">
    <property type="entry name" value="MFS"/>
</dbReference>
<protein>
    <submittedName>
        <fullName evidence="10">EmrB/QacA family drug resistance transporter</fullName>
    </submittedName>
</protein>
<dbReference type="FunFam" id="1.20.1720.10:FF:000004">
    <property type="entry name" value="EmrB/QacA family drug resistance transporter"/>
    <property type="match status" value="1"/>
</dbReference>
<feature type="transmembrane region" description="Helical" evidence="8">
    <location>
        <begin position="84"/>
        <end position="103"/>
    </location>
</feature>
<dbReference type="InterPro" id="IPR036388">
    <property type="entry name" value="WH-like_DNA-bd_sf"/>
</dbReference>
<keyword evidence="5 8" id="KW-0812">Transmembrane</keyword>
<dbReference type="PANTHER" id="PTHR23501:SF197">
    <property type="entry name" value="COMD"/>
    <property type="match status" value="1"/>
</dbReference>
<dbReference type="Pfam" id="PF07690">
    <property type="entry name" value="MFS_1"/>
    <property type="match status" value="1"/>
</dbReference>
<dbReference type="SMART" id="SM00347">
    <property type="entry name" value="HTH_MARR"/>
    <property type="match status" value="1"/>
</dbReference>
<evidence type="ECO:0000256" key="5">
    <source>
        <dbReference type="ARBA" id="ARBA00022692"/>
    </source>
</evidence>
<reference evidence="10 11" key="1">
    <citation type="submission" date="2017-05" db="EMBL/GenBank/DDBJ databases">
        <title>Biotechnological potential of actinobacteria isolated from South African environments.</title>
        <authorList>
            <person name="Le Roes-Hill M."/>
            <person name="Prins A."/>
            <person name="Durrell K.A."/>
        </authorList>
    </citation>
    <scope>NUCLEOTIDE SEQUENCE [LARGE SCALE GENOMIC DNA]</scope>
    <source>
        <strain evidence="10">M26</strain>
    </source>
</reference>
<dbReference type="PANTHER" id="PTHR23501">
    <property type="entry name" value="MAJOR FACILITATOR SUPERFAMILY"/>
    <property type="match status" value="1"/>
</dbReference>
<feature type="transmembrane region" description="Helical" evidence="8">
    <location>
        <begin position="172"/>
        <end position="193"/>
    </location>
</feature>
<comment type="caution">
    <text evidence="10">The sequence shown here is derived from an EMBL/GenBank/DDBJ whole genome shotgun (WGS) entry which is preliminary data.</text>
</comment>
<dbReference type="InterPro" id="IPR036259">
    <property type="entry name" value="MFS_trans_sf"/>
</dbReference>
<dbReference type="GO" id="GO:0005886">
    <property type="term" value="C:plasma membrane"/>
    <property type="evidence" value="ECO:0007669"/>
    <property type="project" value="UniProtKB-SubCell"/>
</dbReference>
<dbReference type="PROSITE" id="PS50850">
    <property type="entry name" value="MFS"/>
    <property type="match status" value="1"/>
</dbReference>
<organism evidence="10 11">
    <name type="scientific">Streptosporangium minutum</name>
    <dbReference type="NCBI Taxonomy" id="569862"/>
    <lineage>
        <taxon>Bacteria</taxon>
        <taxon>Bacillati</taxon>
        <taxon>Actinomycetota</taxon>
        <taxon>Actinomycetes</taxon>
        <taxon>Streptosporangiales</taxon>
        <taxon>Streptosporangiaceae</taxon>
        <taxon>Streptosporangium</taxon>
    </lineage>
</organism>
<evidence type="ECO:0000259" key="9">
    <source>
        <dbReference type="PROSITE" id="PS50850"/>
    </source>
</evidence>
<feature type="domain" description="Major facilitator superfamily (MFS) profile" evidence="9">
    <location>
        <begin position="19"/>
        <end position="499"/>
    </location>
</feature>
<feature type="transmembrane region" description="Helical" evidence="8">
    <location>
        <begin position="271"/>
        <end position="292"/>
    </location>
</feature>
<feature type="transmembrane region" description="Helical" evidence="8">
    <location>
        <begin position="109"/>
        <end position="130"/>
    </location>
</feature>
<dbReference type="PRINTS" id="PR01036">
    <property type="entry name" value="TCRTETB"/>
</dbReference>
<dbReference type="RefSeq" id="WP_086575620.1">
    <property type="nucleotide sequence ID" value="NZ_NGFP01000109.1"/>
</dbReference>
<evidence type="ECO:0000256" key="8">
    <source>
        <dbReference type="SAM" id="Phobius"/>
    </source>
</evidence>
<keyword evidence="4" id="KW-1003">Cell membrane</keyword>
<evidence type="ECO:0000313" key="11">
    <source>
        <dbReference type="Proteomes" id="UP000194761"/>
    </source>
</evidence>
<sequence length="666" mass="71075">MNAQQSRRHARLTGGVGLVIGALMLGMLLAALDQTIVSTALPTIVSDLGGLEELSWVVTAYILSSTVSTPLWGKLGDQYGRKKLFQAAIVVFLVGSALCGLSRNMGELIGFRALQGLGGGGLMVLAQAIVGDVVPVRERGRYQGFFGAVFAVSSVAGPLLGGLFVDHLSWHWVFYVNLPIGVLALIVISTALPSGTERTRHAIDYLGMVFLGGGAACLVLMATWGGTAYPWGDPVVVGLGIAAAALLALWWQAEKRAREPVLPPRLFRMRVFNVASLIGFVVGFAMFGPLTYMPLFLQVVQGVSPTASGLHLLPMMGGMLVTSIVSGQIITRSGRYKVFPILGTAIVSIGLYLLSHVREDTSTLRLSVYLLVLGVGIGLVMQVLVIVVQNAVGFEDLGVATSGATFFRLIGGSFGVAIAGSIFTSRLTDDLVRLSRTVSIPPGMERAVQSDPTVVQRLPPETATAFLAAYSDAIAHVFLYSAPAVLIAFAAAWLLPEVPLRETTKAADLGEGYGAAPTERSSLAEVERGLWRLADADMRRDYYRRLSDMADLDLPPGAVWLLARLGTQGPQAGTELAERAGVTVERGRPYADLLVARGLVRRADDGVLGLTPAGEQVADRLVAEAREGLRRLVRDWNPEEHPRLRELLQRLPGELLGSAGDRPRNG</sequence>
<dbReference type="AlphaFoldDB" id="A0A243RJH0"/>
<feature type="transmembrane region" description="Helical" evidence="8">
    <location>
        <begin position="473"/>
        <end position="495"/>
    </location>
</feature>
<evidence type="ECO:0000256" key="1">
    <source>
        <dbReference type="ARBA" id="ARBA00004651"/>
    </source>
</evidence>
<dbReference type="CDD" id="cd17502">
    <property type="entry name" value="MFS_Azr1_MDR_like"/>
    <property type="match status" value="1"/>
</dbReference>
<keyword evidence="6 8" id="KW-1133">Transmembrane helix</keyword>
<dbReference type="InterPro" id="IPR000835">
    <property type="entry name" value="HTH_MarR-typ"/>
</dbReference>
<evidence type="ECO:0000256" key="4">
    <source>
        <dbReference type="ARBA" id="ARBA00022475"/>
    </source>
</evidence>
<feature type="transmembrane region" description="Helical" evidence="8">
    <location>
        <begin position="142"/>
        <end position="160"/>
    </location>
</feature>
<evidence type="ECO:0000256" key="7">
    <source>
        <dbReference type="ARBA" id="ARBA00023136"/>
    </source>
</evidence>
<accession>A0A243RJH0</accession>
<dbReference type="SUPFAM" id="SSF46785">
    <property type="entry name" value="Winged helix' DNA-binding domain"/>
    <property type="match status" value="1"/>
</dbReference>
<evidence type="ECO:0000256" key="6">
    <source>
        <dbReference type="ARBA" id="ARBA00022989"/>
    </source>
</evidence>
<keyword evidence="7 8" id="KW-0472">Membrane</keyword>
<dbReference type="InterPro" id="IPR036390">
    <property type="entry name" value="WH_DNA-bd_sf"/>
</dbReference>
<dbReference type="GO" id="GO:0003700">
    <property type="term" value="F:DNA-binding transcription factor activity"/>
    <property type="evidence" value="ECO:0007669"/>
    <property type="project" value="InterPro"/>
</dbReference>
<dbReference type="SUPFAM" id="SSF103473">
    <property type="entry name" value="MFS general substrate transporter"/>
    <property type="match status" value="1"/>
</dbReference>
<feature type="transmembrane region" description="Helical" evidence="8">
    <location>
        <begin position="12"/>
        <end position="32"/>
    </location>
</feature>
<evidence type="ECO:0000256" key="2">
    <source>
        <dbReference type="ARBA" id="ARBA00007520"/>
    </source>
</evidence>
<feature type="transmembrane region" description="Helical" evidence="8">
    <location>
        <begin position="231"/>
        <end position="251"/>
    </location>
</feature>
<feature type="transmembrane region" description="Helical" evidence="8">
    <location>
        <begin position="406"/>
        <end position="424"/>
    </location>
</feature>
<dbReference type="InterPro" id="IPR020846">
    <property type="entry name" value="MFS_dom"/>
</dbReference>
<feature type="transmembrane region" description="Helical" evidence="8">
    <location>
        <begin position="338"/>
        <end position="355"/>
    </location>
</feature>
<comment type="subcellular location">
    <subcellularLocation>
        <location evidence="1">Cell membrane</location>
        <topology evidence="1">Multi-pass membrane protein</topology>
    </subcellularLocation>
</comment>
<feature type="transmembrane region" description="Helical" evidence="8">
    <location>
        <begin position="205"/>
        <end position="225"/>
    </location>
</feature>
<name>A0A243RJH0_9ACTN</name>
<gene>
    <name evidence="10" type="ORF">CA984_22825</name>
</gene>
<comment type="similarity">
    <text evidence="2">Belongs to the major facilitator superfamily. TCR/Tet family.</text>
</comment>
<dbReference type="EMBL" id="NGFP01000109">
    <property type="protein sequence ID" value="OUC94305.1"/>
    <property type="molecule type" value="Genomic_DNA"/>
</dbReference>
<feature type="transmembrane region" description="Helical" evidence="8">
    <location>
        <begin position="54"/>
        <end position="72"/>
    </location>
</feature>
<feature type="transmembrane region" description="Helical" evidence="8">
    <location>
        <begin position="367"/>
        <end position="394"/>
    </location>
</feature>
<dbReference type="InterPro" id="IPR004638">
    <property type="entry name" value="EmrB-like"/>
</dbReference>
<dbReference type="NCBIfam" id="TIGR00711">
    <property type="entry name" value="efflux_EmrB"/>
    <property type="match status" value="1"/>
</dbReference>
<evidence type="ECO:0000313" key="10">
    <source>
        <dbReference type="EMBL" id="OUC94305.1"/>
    </source>
</evidence>
<keyword evidence="11" id="KW-1185">Reference proteome</keyword>
<keyword evidence="3" id="KW-0813">Transport</keyword>
<dbReference type="Gene3D" id="1.20.1250.20">
    <property type="entry name" value="MFS general substrate transporter like domains"/>
    <property type="match status" value="1"/>
</dbReference>